<gene>
    <name evidence="2" type="primary">JARID2</name>
    <name evidence="2" type="ORF">L345_07800</name>
</gene>
<evidence type="ECO:0000256" key="1">
    <source>
        <dbReference type="SAM" id="MobiDB-lite"/>
    </source>
</evidence>
<feature type="non-terminal residue" evidence="2">
    <location>
        <position position="1"/>
    </location>
</feature>
<feature type="compositionally biased region" description="Basic residues" evidence="1">
    <location>
        <begin position="63"/>
        <end position="86"/>
    </location>
</feature>
<name>V8NVZ9_OPHHA</name>
<sequence>MAPLGGPVCVHAQGNRHSMSAGGTTANSPDPSHLENEKDDASQVSSTSNDISSSDFEEGPSRKSNHVFRSRRKERRSRGTRSSRGS</sequence>
<feature type="compositionally biased region" description="Basic and acidic residues" evidence="1">
    <location>
        <begin position="32"/>
        <end position="41"/>
    </location>
</feature>
<organism evidence="2 3">
    <name type="scientific">Ophiophagus hannah</name>
    <name type="common">King cobra</name>
    <name type="synonym">Naja hannah</name>
    <dbReference type="NCBI Taxonomy" id="8665"/>
    <lineage>
        <taxon>Eukaryota</taxon>
        <taxon>Metazoa</taxon>
        <taxon>Chordata</taxon>
        <taxon>Craniata</taxon>
        <taxon>Vertebrata</taxon>
        <taxon>Euteleostomi</taxon>
        <taxon>Lepidosauria</taxon>
        <taxon>Squamata</taxon>
        <taxon>Bifurcata</taxon>
        <taxon>Unidentata</taxon>
        <taxon>Episquamata</taxon>
        <taxon>Toxicofera</taxon>
        <taxon>Serpentes</taxon>
        <taxon>Colubroidea</taxon>
        <taxon>Elapidae</taxon>
        <taxon>Elapinae</taxon>
        <taxon>Ophiophagus</taxon>
    </lineage>
</organism>
<reference evidence="2 3" key="1">
    <citation type="journal article" date="2013" name="Proc. Natl. Acad. Sci. U.S.A.">
        <title>The king cobra genome reveals dynamic gene evolution and adaptation in the snake venom system.</title>
        <authorList>
            <person name="Vonk F.J."/>
            <person name="Casewell N.R."/>
            <person name="Henkel C.V."/>
            <person name="Heimberg A.M."/>
            <person name="Jansen H.J."/>
            <person name="McCleary R.J."/>
            <person name="Kerkkamp H.M."/>
            <person name="Vos R.A."/>
            <person name="Guerreiro I."/>
            <person name="Calvete J.J."/>
            <person name="Wuster W."/>
            <person name="Woods A.E."/>
            <person name="Logan J.M."/>
            <person name="Harrison R.A."/>
            <person name="Castoe T.A."/>
            <person name="de Koning A.P."/>
            <person name="Pollock D.D."/>
            <person name="Yandell M."/>
            <person name="Calderon D."/>
            <person name="Renjifo C."/>
            <person name="Currier R.B."/>
            <person name="Salgado D."/>
            <person name="Pla D."/>
            <person name="Sanz L."/>
            <person name="Hyder A.S."/>
            <person name="Ribeiro J.M."/>
            <person name="Arntzen J.W."/>
            <person name="van den Thillart G.E."/>
            <person name="Boetzer M."/>
            <person name="Pirovano W."/>
            <person name="Dirks R.P."/>
            <person name="Spaink H.P."/>
            <person name="Duboule D."/>
            <person name="McGlinn E."/>
            <person name="Kini R.M."/>
            <person name="Richardson M.K."/>
        </authorList>
    </citation>
    <scope>NUCLEOTIDE SEQUENCE</scope>
    <source>
        <tissue evidence="2">Blood</tissue>
    </source>
</reference>
<evidence type="ECO:0000313" key="2">
    <source>
        <dbReference type="EMBL" id="ETE66419.1"/>
    </source>
</evidence>
<keyword evidence="3" id="KW-1185">Reference proteome</keyword>
<feature type="compositionally biased region" description="Polar residues" evidence="1">
    <location>
        <begin position="15"/>
        <end position="30"/>
    </location>
</feature>
<dbReference type="AlphaFoldDB" id="V8NVZ9"/>
<evidence type="ECO:0000313" key="3">
    <source>
        <dbReference type="Proteomes" id="UP000018936"/>
    </source>
</evidence>
<protein>
    <submittedName>
        <fullName evidence="2">Protein Jumonji</fullName>
    </submittedName>
</protein>
<feature type="region of interest" description="Disordered" evidence="1">
    <location>
        <begin position="1"/>
        <end position="86"/>
    </location>
</feature>
<dbReference type="EMBL" id="AZIM01001563">
    <property type="protein sequence ID" value="ETE66419.1"/>
    <property type="molecule type" value="Genomic_DNA"/>
</dbReference>
<feature type="compositionally biased region" description="Low complexity" evidence="1">
    <location>
        <begin position="42"/>
        <end position="54"/>
    </location>
</feature>
<comment type="caution">
    <text evidence="2">The sequence shown here is derived from an EMBL/GenBank/DDBJ whole genome shotgun (WGS) entry which is preliminary data.</text>
</comment>
<dbReference type="Proteomes" id="UP000018936">
    <property type="component" value="Unassembled WGS sequence"/>
</dbReference>
<accession>V8NVZ9</accession>
<proteinExistence type="predicted"/>